<name>A0A8J7Z0P9_9CYAN</name>
<comment type="caution">
    <text evidence="1">The sequence shown here is derived from an EMBL/GenBank/DDBJ whole genome shotgun (WGS) entry which is preliminary data.</text>
</comment>
<gene>
    <name evidence="1" type="ORF">GS601_01840</name>
</gene>
<organism evidence="1 2">
    <name type="scientific">Myxacorys almedinensis A</name>
    <dbReference type="NCBI Taxonomy" id="2690445"/>
    <lineage>
        <taxon>Bacteria</taxon>
        <taxon>Bacillati</taxon>
        <taxon>Cyanobacteriota</taxon>
        <taxon>Cyanophyceae</taxon>
        <taxon>Leptolyngbyales</taxon>
        <taxon>Leptolyngbyaceae</taxon>
        <taxon>Myxacorys</taxon>
        <taxon>Myxacorys almedinensis</taxon>
    </lineage>
</organism>
<keyword evidence="2" id="KW-1185">Reference proteome</keyword>
<proteinExistence type="predicted"/>
<dbReference type="AlphaFoldDB" id="A0A8J7Z0P9"/>
<dbReference type="RefSeq" id="WP_162421558.1">
    <property type="nucleotide sequence ID" value="NZ_WVIE01000002.1"/>
</dbReference>
<evidence type="ECO:0000313" key="2">
    <source>
        <dbReference type="Proteomes" id="UP000646053"/>
    </source>
</evidence>
<evidence type="ECO:0000313" key="1">
    <source>
        <dbReference type="EMBL" id="NDJ16036.1"/>
    </source>
</evidence>
<accession>A0A8J7Z0P9</accession>
<sequence length="64" mass="7606">MRSREQVIQEIEGMPDDLLDEVFDFLKVLQTKHSQEKFEVSVLSESALARDWLRPEEDEAWQDL</sequence>
<dbReference type="EMBL" id="WVIE01000002">
    <property type="protein sequence ID" value="NDJ16036.1"/>
    <property type="molecule type" value="Genomic_DNA"/>
</dbReference>
<dbReference type="Proteomes" id="UP000646053">
    <property type="component" value="Unassembled WGS sequence"/>
</dbReference>
<reference evidence="1" key="1">
    <citation type="submission" date="2019-12" db="EMBL/GenBank/DDBJ databases">
        <title>High-Quality draft genome sequences of three cyanobacteria isolated from the limestone walls of the Old Cathedral of Coimbra.</title>
        <authorList>
            <person name="Tiago I."/>
            <person name="Soares F."/>
            <person name="Portugal A."/>
        </authorList>
    </citation>
    <scope>NUCLEOTIDE SEQUENCE</scope>
    <source>
        <strain evidence="1">A</strain>
    </source>
</reference>
<protein>
    <submittedName>
        <fullName evidence="1">DUF2281 domain-containing protein</fullName>
    </submittedName>
</protein>